<dbReference type="Proteomes" id="UP001153365">
    <property type="component" value="Unassembled WGS sequence"/>
</dbReference>
<protein>
    <submittedName>
        <fullName evidence="3">Expressed protein</fullName>
    </submittedName>
</protein>
<feature type="chain" id="PRO_5043762573" evidence="2">
    <location>
        <begin position="20"/>
        <end position="568"/>
    </location>
</feature>
<name>A0AAV0BS20_PHAPC</name>
<evidence type="ECO:0000256" key="1">
    <source>
        <dbReference type="SAM" id="MobiDB-lite"/>
    </source>
</evidence>
<evidence type="ECO:0000313" key="4">
    <source>
        <dbReference type="Proteomes" id="UP001153365"/>
    </source>
</evidence>
<reference evidence="3" key="1">
    <citation type="submission" date="2022-06" db="EMBL/GenBank/DDBJ databases">
        <authorList>
            <consortium name="SYNGENTA / RWTH Aachen University"/>
        </authorList>
    </citation>
    <scope>NUCLEOTIDE SEQUENCE</scope>
</reference>
<dbReference type="AlphaFoldDB" id="A0AAV0BS20"/>
<evidence type="ECO:0000256" key="2">
    <source>
        <dbReference type="SAM" id="SignalP"/>
    </source>
</evidence>
<evidence type="ECO:0000313" key="3">
    <source>
        <dbReference type="EMBL" id="CAH7690211.1"/>
    </source>
</evidence>
<proteinExistence type="predicted"/>
<feature type="signal peptide" evidence="2">
    <location>
        <begin position="1"/>
        <end position="19"/>
    </location>
</feature>
<organism evidence="3 4">
    <name type="scientific">Phakopsora pachyrhizi</name>
    <name type="common">Asian soybean rust disease fungus</name>
    <dbReference type="NCBI Taxonomy" id="170000"/>
    <lineage>
        <taxon>Eukaryota</taxon>
        <taxon>Fungi</taxon>
        <taxon>Dikarya</taxon>
        <taxon>Basidiomycota</taxon>
        <taxon>Pucciniomycotina</taxon>
        <taxon>Pucciniomycetes</taxon>
        <taxon>Pucciniales</taxon>
        <taxon>Phakopsoraceae</taxon>
        <taxon>Phakopsora</taxon>
    </lineage>
</organism>
<keyword evidence="4" id="KW-1185">Reference proteome</keyword>
<feature type="compositionally biased region" description="Polar residues" evidence="1">
    <location>
        <begin position="121"/>
        <end position="140"/>
    </location>
</feature>
<comment type="caution">
    <text evidence="3">The sequence shown here is derived from an EMBL/GenBank/DDBJ whole genome shotgun (WGS) entry which is preliminary data.</text>
</comment>
<sequence>MFWLRLCLILWLSPTVIFPDRVVQGLFHSSPFGEAGEHQSLDSALWNSRDFHNIQQNVQTDEQNHNVHSAHPVNSDFLNQMHEEYIKWAEDEISPVGEWYNQPDSAPNLEEVMNSYHQDQWNSAPVDHSSFSDQNHQKQTYPHVGPSQDQGSSSNTVQPNYDGDFFGGNYGDLLPRFEKFRYPDSTFLPQPHQNFETPHHELSMQNDLSYSPHHSEVGNRGYHNQNWKVSDFNPASSSNNYGFFNTGAAIDQSINSIDNENLIYDTSKNSMIEEVESRIKRNKLFTLEEKSHLLSILKQNFSKCSRTEALARITYTPTESDSRYLEIIHKNAVEFINEHDPQDELVTHRTTYKSSKPDESKIARLKKYMLVEYTLGIEWKGSDVLTNKIRSFADEFMNYGNSVKNDNTPKHIKTISLLGINFMKIIAKMQPKNEVSEHFGNDWNLVEYTKGFWDCCFTNDPKTNKQLREFFKSLGEGFSDKDIDQFLSTGFSRKGNIPQIVFSKIKKDIIGGTDTAINLRFAWYFAFFRTGVYYPQLFTSKGYYNGLRLKTFLEEGIMYFFETAEEVS</sequence>
<keyword evidence="2" id="KW-0732">Signal</keyword>
<gene>
    <name evidence="3" type="ORF">PPACK8108_LOCUS25485</name>
</gene>
<dbReference type="EMBL" id="CALTRL010006232">
    <property type="protein sequence ID" value="CAH7690211.1"/>
    <property type="molecule type" value="Genomic_DNA"/>
</dbReference>
<feature type="compositionally biased region" description="Polar residues" evidence="1">
    <location>
        <begin position="147"/>
        <end position="159"/>
    </location>
</feature>
<accession>A0AAV0BS20</accession>
<feature type="region of interest" description="Disordered" evidence="1">
    <location>
        <begin position="121"/>
        <end position="159"/>
    </location>
</feature>